<dbReference type="Gene3D" id="3.10.20.30">
    <property type="match status" value="1"/>
</dbReference>
<evidence type="ECO:0000256" key="1">
    <source>
        <dbReference type="ARBA" id="ARBA00022630"/>
    </source>
</evidence>
<dbReference type="InterPro" id="IPR039261">
    <property type="entry name" value="FNR_nucleotide-bd"/>
</dbReference>
<dbReference type="CDD" id="cd00207">
    <property type="entry name" value="fer2"/>
    <property type="match status" value="1"/>
</dbReference>
<keyword evidence="2" id="KW-0001">2Fe-2S</keyword>
<gene>
    <name evidence="9" type="ORF">FVF58_39740</name>
</gene>
<dbReference type="InterPro" id="IPR001433">
    <property type="entry name" value="OxRdtase_FAD/NAD-bd"/>
</dbReference>
<dbReference type="PROSITE" id="PS51384">
    <property type="entry name" value="FAD_FR"/>
    <property type="match status" value="1"/>
</dbReference>
<dbReference type="SUPFAM" id="SSF63380">
    <property type="entry name" value="Riboflavin synthase domain-like"/>
    <property type="match status" value="1"/>
</dbReference>
<feature type="domain" description="2Fe-2S ferredoxin-type" evidence="7">
    <location>
        <begin position="245"/>
        <end position="332"/>
    </location>
</feature>
<dbReference type="Pfam" id="PF00175">
    <property type="entry name" value="NAD_binding_1"/>
    <property type="match status" value="1"/>
</dbReference>
<proteinExistence type="predicted"/>
<dbReference type="InterPro" id="IPR050415">
    <property type="entry name" value="MRET"/>
</dbReference>
<feature type="domain" description="FAD-binding FR-type" evidence="8">
    <location>
        <begin position="11"/>
        <end position="113"/>
    </location>
</feature>
<dbReference type="GO" id="GO:0051537">
    <property type="term" value="F:2 iron, 2 sulfur cluster binding"/>
    <property type="evidence" value="ECO:0007669"/>
    <property type="project" value="UniProtKB-KW"/>
</dbReference>
<protein>
    <submittedName>
        <fullName evidence="9">Oxidoreductase</fullName>
    </submittedName>
</protein>
<dbReference type="GO" id="GO:0016491">
    <property type="term" value="F:oxidoreductase activity"/>
    <property type="evidence" value="ECO:0007669"/>
    <property type="project" value="UniProtKB-KW"/>
</dbReference>
<keyword evidence="4" id="KW-0560">Oxidoreductase</keyword>
<evidence type="ECO:0000259" key="7">
    <source>
        <dbReference type="PROSITE" id="PS51085"/>
    </source>
</evidence>
<dbReference type="PROSITE" id="PS51085">
    <property type="entry name" value="2FE2S_FER_2"/>
    <property type="match status" value="1"/>
</dbReference>
<dbReference type="SUPFAM" id="SSF54292">
    <property type="entry name" value="2Fe-2S ferredoxin-like"/>
    <property type="match status" value="1"/>
</dbReference>
<dbReference type="Gene3D" id="2.40.30.10">
    <property type="entry name" value="Translation factors"/>
    <property type="match status" value="1"/>
</dbReference>
<keyword evidence="5" id="KW-0408">Iron</keyword>
<dbReference type="InterPro" id="IPR017938">
    <property type="entry name" value="Riboflavin_synthase-like_b-brl"/>
</dbReference>
<dbReference type="PROSITE" id="PS00197">
    <property type="entry name" value="2FE2S_FER_1"/>
    <property type="match status" value="1"/>
</dbReference>
<keyword evidence="3" id="KW-0479">Metal-binding</keyword>
<evidence type="ECO:0000259" key="8">
    <source>
        <dbReference type="PROSITE" id="PS51384"/>
    </source>
</evidence>
<evidence type="ECO:0000256" key="3">
    <source>
        <dbReference type="ARBA" id="ARBA00022723"/>
    </source>
</evidence>
<dbReference type="InterPro" id="IPR017927">
    <property type="entry name" value="FAD-bd_FR_type"/>
</dbReference>
<dbReference type="Pfam" id="PF00111">
    <property type="entry name" value="Fer2"/>
    <property type="match status" value="1"/>
</dbReference>
<dbReference type="AlphaFoldDB" id="A0A5B0GFL0"/>
<organism evidence="9 10">
    <name type="scientific">Paraburkholderia panacisoli</name>
    <dbReference type="NCBI Taxonomy" id="2603818"/>
    <lineage>
        <taxon>Bacteria</taxon>
        <taxon>Pseudomonadati</taxon>
        <taxon>Pseudomonadota</taxon>
        <taxon>Betaproteobacteria</taxon>
        <taxon>Burkholderiales</taxon>
        <taxon>Burkholderiaceae</taxon>
        <taxon>Paraburkholderia</taxon>
    </lineage>
</organism>
<dbReference type="InterPro" id="IPR006058">
    <property type="entry name" value="2Fe2S_fd_BS"/>
</dbReference>
<dbReference type="PANTHER" id="PTHR47354:SF1">
    <property type="entry name" value="CARNITINE MONOOXYGENASE REDUCTASE SUBUNIT"/>
    <property type="match status" value="1"/>
</dbReference>
<dbReference type="InterPro" id="IPR036010">
    <property type="entry name" value="2Fe-2S_ferredoxin-like_sf"/>
</dbReference>
<dbReference type="RefSeq" id="WP_149675134.1">
    <property type="nucleotide sequence ID" value="NZ_VTUZ01000043.1"/>
</dbReference>
<dbReference type="Proteomes" id="UP000325273">
    <property type="component" value="Unassembled WGS sequence"/>
</dbReference>
<keyword evidence="1" id="KW-0285">Flavoprotein</keyword>
<keyword evidence="6" id="KW-0411">Iron-sulfur</keyword>
<name>A0A5B0GFL0_9BURK</name>
<sequence>METSKPPISINATLQVSVSVRTWLADDIVGYEFTPLSDTPLPDFEAGAHIDVHLPGGLVRQYSLYDLPTERPRYRIGVLRDPQSRGGSVALHDSVNAGDTLTISVPRNHFALHSGPERSILFAGGIGITPIICMAQQLAHEGRPFDMHYCGRSLSRMALVDRAQQMSLGDEAQVHVHADDGPPEQQLNARAAIGAPSADKRLYVCGPTGFMDHILQTARELGWEETHLHREYFAGAPIEPSDEDGPLEIEIHSSGEVIEVAADQSVAHALLDAGFDLPLSCEQGVCGTCMTRVLAGVPDHRDLYLTDDERTRNDCFMPCCSRAKTSRLLLDL</sequence>
<evidence type="ECO:0000256" key="5">
    <source>
        <dbReference type="ARBA" id="ARBA00023004"/>
    </source>
</evidence>
<evidence type="ECO:0000256" key="4">
    <source>
        <dbReference type="ARBA" id="ARBA00023002"/>
    </source>
</evidence>
<dbReference type="PANTHER" id="PTHR47354">
    <property type="entry name" value="NADH OXIDOREDUCTASE HCR"/>
    <property type="match status" value="1"/>
</dbReference>
<dbReference type="CDD" id="cd06185">
    <property type="entry name" value="PDR_like"/>
    <property type="match status" value="1"/>
</dbReference>
<comment type="caution">
    <text evidence="9">The sequence shown here is derived from an EMBL/GenBank/DDBJ whole genome shotgun (WGS) entry which is preliminary data.</text>
</comment>
<evidence type="ECO:0000256" key="2">
    <source>
        <dbReference type="ARBA" id="ARBA00022714"/>
    </source>
</evidence>
<evidence type="ECO:0000256" key="6">
    <source>
        <dbReference type="ARBA" id="ARBA00023014"/>
    </source>
</evidence>
<evidence type="ECO:0000313" key="10">
    <source>
        <dbReference type="Proteomes" id="UP000325273"/>
    </source>
</evidence>
<keyword evidence="10" id="KW-1185">Reference proteome</keyword>
<dbReference type="Gene3D" id="3.40.50.80">
    <property type="entry name" value="Nucleotide-binding domain of ferredoxin-NADP reductase (FNR) module"/>
    <property type="match status" value="1"/>
</dbReference>
<dbReference type="PRINTS" id="PR00409">
    <property type="entry name" value="PHDIOXRDTASE"/>
</dbReference>
<dbReference type="EMBL" id="VTUZ01000043">
    <property type="protein sequence ID" value="KAA1000890.1"/>
    <property type="molecule type" value="Genomic_DNA"/>
</dbReference>
<evidence type="ECO:0000313" key="9">
    <source>
        <dbReference type="EMBL" id="KAA1000890.1"/>
    </source>
</evidence>
<accession>A0A5B0GFL0</accession>
<dbReference type="InterPro" id="IPR012675">
    <property type="entry name" value="Beta-grasp_dom_sf"/>
</dbReference>
<dbReference type="SUPFAM" id="SSF52343">
    <property type="entry name" value="Ferredoxin reductase-like, C-terminal NADP-linked domain"/>
    <property type="match status" value="1"/>
</dbReference>
<dbReference type="InterPro" id="IPR001041">
    <property type="entry name" value="2Fe-2S_ferredoxin-type"/>
</dbReference>
<dbReference type="GO" id="GO:0046872">
    <property type="term" value="F:metal ion binding"/>
    <property type="evidence" value="ECO:0007669"/>
    <property type="project" value="UniProtKB-KW"/>
</dbReference>
<reference evidence="9 10" key="1">
    <citation type="submission" date="2019-08" db="EMBL/GenBank/DDBJ databases">
        <title>Paraburkholderia sp. DCY113.</title>
        <authorList>
            <person name="Kang J."/>
        </authorList>
    </citation>
    <scope>NUCLEOTIDE SEQUENCE [LARGE SCALE GENOMIC DNA]</scope>
    <source>
        <strain evidence="9 10">DCY113</strain>
    </source>
</reference>